<dbReference type="EMBL" id="FQWE01000004">
    <property type="protein sequence ID" value="SHG10664.1"/>
    <property type="molecule type" value="Genomic_DNA"/>
</dbReference>
<evidence type="ECO:0000313" key="1">
    <source>
        <dbReference type="EMBL" id="SHG10664.1"/>
    </source>
</evidence>
<organism evidence="1 2">
    <name type="scientific">Flavobacterium segetis</name>
    <dbReference type="NCBI Taxonomy" id="271157"/>
    <lineage>
        <taxon>Bacteria</taxon>
        <taxon>Pseudomonadati</taxon>
        <taxon>Bacteroidota</taxon>
        <taxon>Flavobacteriia</taxon>
        <taxon>Flavobacteriales</taxon>
        <taxon>Flavobacteriaceae</taxon>
        <taxon>Flavobacterium</taxon>
    </lineage>
</organism>
<dbReference type="Proteomes" id="UP000184036">
    <property type="component" value="Unassembled WGS sequence"/>
</dbReference>
<reference evidence="2" key="1">
    <citation type="submission" date="2016-11" db="EMBL/GenBank/DDBJ databases">
        <authorList>
            <person name="Varghese N."/>
            <person name="Submissions S."/>
        </authorList>
    </citation>
    <scope>NUCLEOTIDE SEQUENCE [LARGE SCALE GENOMIC DNA]</scope>
    <source>
        <strain evidence="2">DSM 19741</strain>
    </source>
</reference>
<dbReference type="STRING" id="271157.SAMN05444396_104355"/>
<evidence type="ECO:0008006" key="3">
    <source>
        <dbReference type="Google" id="ProtNLM"/>
    </source>
</evidence>
<dbReference type="AlphaFoldDB" id="A0A1M5H3Z1"/>
<keyword evidence="2" id="KW-1185">Reference proteome</keyword>
<gene>
    <name evidence="1" type="ORF">SAMN05444396_104355</name>
</gene>
<name>A0A1M5H3Z1_9FLAO</name>
<sequence length="65" mass="7306">MNSPEGNELEVLGILLDHYENENFPIGLPDPIEAIEFSMKQMGHNKIDLVNSIGLKSRATEILNR</sequence>
<accession>A0A1M5H3Z1</accession>
<evidence type="ECO:0000313" key="2">
    <source>
        <dbReference type="Proteomes" id="UP000184036"/>
    </source>
</evidence>
<proteinExistence type="predicted"/>
<protein>
    <recommendedName>
        <fullName evidence="3">HTH-type transcriptional regulator / antitoxin HigA</fullName>
    </recommendedName>
</protein>